<dbReference type="Pfam" id="PF22292">
    <property type="entry name" value="DUF6965"/>
    <property type="match status" value="1"/>
</dbReference>
<name>A0A927AVH6_9BACT</name>
<sequence length="74" mass="8481">MHLRSEHQALVDYFADRNLPTGPQHINEYSIFFNLPAAVNSRLTQLHSDVEATRNSAALMLEEVKNWLTTNELT</sequence>
<evidence type="ECO:0000259" key="1">
    <source>
        <dbReference type="Pfam" id="PF22292"/>
    </source>
</evidence>
<evidence type="ECO:0000313" key="3">
    <source>
        <dbReference type="Proteomes" id="UP000598820"/>
    </source>
</evidence>
<dbReference type="EMBL" id="JACWZY010000046">
    <property type="protein sequence ID" value="MBD2705164.1"/>
    <property type="molecule type" value="Genomic_DNA"/>
</dbReference>
<dbReference type="RefSeq" id="WP_190892342.1">
    <property type="nucleotide sequence ID" value="NZ_JACWZY010000046.1"/>
</dbReference>
<proteinExistence type="predicted"/>
<dbReference type="InterPro" id="IPR054238">
    <property type="entry name" value="DUF6965"/>
</dbReference>
<feature type="domain" description="DUF6965" evidence="1">
    <location>
        <begin position="6"/>
        <end position="67"/>
    </location>
</feature>
<protein>
    <recommendedName>
        <fullName evidence="1">DUF6965 domain-containing protein</fullName>
    </recommendedName>
</protein>
<evidence type="ECO:0000313" key="2">
    <source>
        <dbReference type="EMBL" id="MBD2705164.1"/>
    </source>
</evidence>
<gene>
    <name evidence="2" type="ORF">IC229_31370</name>
</gene>
<comment type="caution">
    <text evidence="2">The sequence shown here is derived from an EMBL/GenBank/DDBJ whole genome shotgun (WGS) entry which is preliminary data.</text>
</comment>
<organism evidence="2 3">
    <name type="scientific">Spirosoma profusum</name>
    <dbReference type="NCBI Taxonomy" id="2771354"/>
    <lineage>
        <taxon>Bacteria</taxon>
        <taxon>Pseudomonadati</taxon>
        <taxon>Bacteroidota</taxon>
        <taxon>Cytophagia</taxon>
        <taxon>Cytophagales</taxon>
        <taxon>Cytophagaceae</taxon>
        <taxon>Spirosoma</taxon>
    </lineage>
</organism>
<accession>A0A927AVH6</accession>
<dbReference type="AlphaFoldDB" id="A0A927AVH6"/>
<dbReference type="Proteomes" id="UP000598820">
    <property type="component" value="Unassembled WGS sequence"/>
</dbReference>
<reference evidence="2" key="1">
    <citation type="submission" date="2020-09" db="EMBL/GenBank/DDBJ databases">
        <authorList>
            <person name="Kim M.K."/>
        </authorList>
    </citation>
    <scope>NUCLEOTIDE SEQUENCE</scope>
    <source>
        <strain evidence="2">BT702</strain>
    </source>
</reference>
<keyword evidence="3" id="KW-1185">Reference proteome</keyword>